<feature type="domain" description="Laminin IV type B" evidence="15">
    <location>
        <begin position="523"/>
        <end position="730"/>
    </location>
</feature>
<evidence type="ECO:0000256" key="7">
    <source>
        <dbReference type="ARBA" id="ARBA00022889"/>
    </source>
</evidence>
<feature type="coiled-coil region" evidence="13">
    <location>
        <begin position="1304"/>
        <end position="1349"/>
    </location>
</feature>
<dbReference type="PROSITE" id="PS51116">
    <property type="entry name" value="LAMININ_IVB"/>
    <property type="match status" value="1"/>
</dbReference>
<evidence type="ECO:0000256" key="4">
    <source>
        <dbReference type="ARBA" id="ARBA00022729"/>
    </source>
</evidence>
<dbReference type="Ensembl" id="ENSMMOT00000012145.1">
    <property type="protein sequence ID" value="ENSMMOP00000011941.1"/>
    <property type="gene ID" value="ENSMMOG00000009157.1"/>
</dbReference>
<keyword evidence="3" id="KW-0272">Extracellular matrix</keyword>
<feature type="disulfide bond" evidence="12">
    <location>
        <begin position="1024"/>
        <end position="1036"/>
    </location>
</feature>
<feature type="disulfide bond" evidence="12">
    <location>
        <begin position="289"/>
        <end position="298"/>
    </location>
</feature>
<dbReference type="FunFam" id="2.10.25.10:FF:000130">
    <property type="entry name" value="Laminin subunit beta 1"/>
    <property type="match status" value="1"/>
</dbReference>
<feature type="domain" description="Laminin EGF-like" evidence="14">
    <location>
        <begin position="1024"/>
        <end position="1069"/>
    </location>
</feature>
<feature type="disulfide bond" evidence="12">
    <location>
        <begin position="736"/>
        <end position="748"/>
    </location>
</feature>
<feature type="domain" description="Laminin EGF-like" evidence="14">
    <location>
        <begin position="257"/>
        <end position="312"/>
    </location>
</feature>
<feature type="domain" description="Laminin EGF-like" evidence="14">
    <location>
        <begin position="1071"/>
        <end position="1120"/>
    </location>
</feature>
<feature type="disulfide bond" evidence="12">
    <location>
        <begin position="1071"/>
        <end position="1083"/>
    </location>
</feature>
<dbReference type="FunFam" id="2.10.25.10:FF:000188">
    <property type="entry name" value="Laminin subunit gamma 2"/>
    <property type="match status" value="1"/>
</dbReference>
<evidence type="ECO:0000256" key="6">
    <source>
        <dbReference type="ARBA" id="ARBA00022869"/>
    </source>
</evidence>
<feature type="disulfide bond" evidence="12">
    <location>
        <begin position="848"/>
        <end position="857"/>
    </location>
</feature>
<keyword evidence="8 13" id="KW-0175">Coiled coil</keyword>
<dbReference type="Gene3D" id="2.170.300.10">
    <property type="entry name" value="Tie2 ligand-binding domain superfamily"/>
    <property type="match status" value="1"/>
</dbReference>
<feature type="domain" description="Laminin EGF-like" evidence="14">
    <location>
        <begin position="829"/>
        <end position="875"/>
    </location>
</feature>
<evidence type="ECO:0000259" key="14">
    <source>
        <dbReference type="PROSITE" id="PS50027"/>
    </source>
</evidence>
<dbReference type="PROSITE" id="PS01248">
    <property type="entry name" value="EGF_LAM_1"/>
    <property type="match status" value="5"/>
</dbReference>
<dbReference type="InterPro" id="IPR002049">
    <property type="entry name" value="LE_dom"/>
</dbReference>
<comment type="caution">
    <text evidence="12">Lacks conserved residue(s) required for the propagation of feature annotation.</text>
</comment>
<keyword evidence="5" id="KW-0677">Repeat</keyword>
<reference evidence="17" key="2">
    <citation type="submission" date="2025-09" db="UniProtKB">
        <authorList>
            <consortium name="Ensembl"/>
        </authorList>
    </citation>
    <scope>IDENTIFICATION</scope>
</reference>
<keyword evidence="2" id="KW-0964">Secreted</keyword>
<feature type="disulfide bond" evidence="12">
    <location>
        <begin position="939"/>
        <end position="948"/>
    </location>
</feature>
<comment type="subcellular location">
    <subcellularLocation>
        <location evidence="1">Secreted</location>
        <location evidence="1">Extracellular space</location>
        <location evidence="1">Extracellular matrix</location>
        <location evidence="1">Basement membrane</location>
    </subcellularLocation>
</comment>
<dbReference type="FunFam" id="2.10.25.10:FF:000083">
    <property type="entry name" value="Laminin subunit alpha"/>
    <property type="match status" value="1"/>
</dbReference>
<dbReference type="GO" id="GO:0009887">
    <property type="term" value="P:animal organ morphogenesis"/>
    <property type="evidence" value="ECO:0007669"/>
    <property type="project" value="TreeGrafter"/>
</dbReference>
<dbReference type="Pfam" id="PF00055">
    <property type="entry name" value="Laminin_N"/>
    <property type="match status" value="1"/>
</dbReference>
<evidence type="ECO:0000256" key="5">
    <source>
        <dbReference type="ARBA" id="ARBA00022737"/>
    </source>
</evidence>
<dbReference type="SMART" id="SM00180">
    <property type="entry name" value="EGF_Lam"/>
    <property type="match status" value="12"/>
</dbReference>
<dbReference type="PANTHER" id="PTHR10574">
    <property type="entry name" value="NETRIN/LAMININ-RELATED"/>
    <property type="match status" value="1"/>
</dbReference>
<dbReference type="SMART" id="SM00181">
    <property type="entry name" value="EGF"/>
    <property type="match status" value="9"/>
</dbReference>
<dbReference type="Pfam" id="PF21199">
    <property type="entry name" value="LAMININ_IV_B"/>
    <property type="match status" value="2"/>
</dbReference>
<evidence type="ECO:0000256" key="10">
    <source>
        <dbReference type="ARBA" id="ARBA00023180"/>
    </source>
</evidence>
<evidence type="ECO:0000313" key="17">
    <source>
        <dbReference type="Ensembl" id="ENSMMOP00000011941.1"/>
    </source>
</evidence>
<dbReference type="PRINTS" id="PR00011">
    <property type="entry name" value="EGFLAMININ"/>
</dbReference>
<dbReference type="Gene3D" id="2.60.120.260">
    <property type="entry name" value="Galactose-binding domain-like"/>
    <property type="match status" value="1"/>
</dbReference>
<feature type="disulfide bond" evidence="12">
    <location>
        <begin position="757"/>
        <end position="766"/>
    </location>
</feature>
<dbReference type="FunFam" id="2.10.25.10:FF:000011">
    <property type="entry name" value="Cadherin EGF LAG seven-pass G-type receptor"/>
    <property type="match status" value="1"/>
</dbReference>
<dbReference type="FunFam" id="2.10.25.10:FF:000084">
    <property type="entry name" value="Laminin subunit alpha 3"/>
    <property type="match status" value="1"/>
</dbReference>
<feature type="domain" description="Laminin EGF-like" evidence="14">
    <location>
        <begin position="915"/>
        <end position="966"/>
    </location>
</feature>
<feature type="disulfide bond" evidence="12">
    <location>
        <begin position="1026"/>
        <end position="1043"/>
    </location>
</feature>
<evidence type="ECO:0000256" key="2">
    <source>
        <dbReference type="ARBA" id="ARBA00022525"/>
    </source>
</evidence>
<accession>A0A3Q3W6A7</accession>
<feature type="disulfide bond" evidence="12">
    <location>
        <begin position="1073"/>
        <end position="1090"/>
    </location>
</feature>
<dbReference type="GO" id="GO:0005604">
    <property type="term" value="C:basement membrane"/>
    <property type="evidence" value="ECO:0007669"/>
    <property type="project" value="UniProtKB-SubCell"/>
</dbReference>
<feature type="disulfide bond" evidence="12">
    <location>
        <begin position="738"/>
        <end position="755"/>
    </location>
</feature>
<dbReference type="OMA" id="RRCSCHP"/>
<feature type="disulfide bond" evidence="12">
    <location>
        <begin position="859"/>
        <end position="873"/>
    </location>
</feature>
<dbReference type="InterPro" id="IPR056860">
    <property type="entry name" value="LAMB4_dom"/>
</dbReference>
<evidence type="ECO:0000256" key="3">
    <source>
        <dbReference type="ARBA" id="ARBA00022530"/>
    </source>
</evidence>
<organism evidence="17 18">
    <name type="scientific">Mola mola</name>
    <name type="common">Ocean sunfish</name>
    <name type="synonym">Tetraodon mola</name>
    <dbReference type="NCBI Taxonomy" id="94237"/>
    <lineage>
        <taxon>Eukaryota</taxon>
        <taxon>Metazoa</taxon>
        <taxon>Chordata</taxon>
        <taxon>Craniata</taxon>
        <taxon>Vertebrata</taxon>
        <taxon>Euteleostomi</taxon>
        <taxon>Actinopterygii</taxon>
        <taxon>Neopterygii</taxon>
        <taxon>Teleostei</taxon>
        <taxon>Neoteleostei</taxon>
        <taxon>Acanthomorphata</taxon>
        <taxon>Eupercaria</taxon>
        <taxon>Tetraodontiformes</taxon>
        <taxon>Molidae</taxon>
        <taxon>Mola</taxon>
    </lineage>
</organism>
<feature type="domain" description="Laminin EGF-like" evidence="14">
    <location>
        <begin position="967"/>
        <end position="1023"/>
    </location>
</feature>
<dbReference type="Pfam" id="PF24973">
    <property type="entry name" value="EGF_LMN_ATRN"/>
    <property type="match status" value="2"/>
</dbReference>
<dbReference type="Pfam" id="PF23219">
    <property type="entry name" value="LAMB1"/>
    <property type="match status" value="1"/>
</dbReference>
<evidence type="ECO:0000256" key="11">
    <source>
        <dbReference type="ARBA" id="ARBA00023292"/>
    </source>
</evidence>
<dbReference type="FunFam" id="2.10.25.10:FF:000135">
    <property type="entry name" value="Laminin subunit beta 4"/>
    <property type="match status" value="1"/>
</dbReference>
<evidence type="ECO:0000256" key="12">
    <source>
        <dbReference type="PROSITE-ProRule" id="PRU00460"/>
    </source>
</evidence>
<feature type="domain" description="Laminin EGF-like" evidence="14">
    <location>
        <begin position="736"/>
        <end position="782"/>
    </location>
</feature>
<dbReference type="InterPro" id="IPR008211">
    <property type="entry name" value="Laminin_N"/>
</dbReference>
<dbReference type="InterPro" id="IPR056558">
    <property type="entry name" value="LAMB1-4_helical"/>
</dbReference>
<feature type="disulfide bond" evidence="12">
    <location>
        <begin position="785"/>
        <end position="802"/>
    </location>
</feature>
<evidence type="ECO:0000313" key="18">
    <source>
        <dbReference type="Proteomes" id="UP000261620"/>
    </source>
</evidence>
<feature type="disulfide bond" evidence="12">
    <location>
        <begin position="407"/>
        <end position="416"/>
    </location>
</feature>
<keyword evidence="6" id="KW-0084">Basement membrane</keyword>
<evidence type="ECO:0000256" key="13">
    <source>
        <dbReference type="SAM" id="Coils"/>
    </source>
</evidence>
<feature type="disulfide bond" evidence="12">
    <location>
        <begin position="996"/>
        <end position="1005"/>
    </location>
</feature>
<keyword evidence="18" id="KW-1185">Reference proteome</keyword>
<dbReference type="CDD" id="cd00055">
    <property type="entry name" value="EGF_Lam"/>
    <property type="match status" value="11"/>
</dbReference>
<dbReference type="Pfam" id="PF00053">
    <property type="entry name" value="EGF_laminin"/>
    <property type="match status" value="9"/>
</dbReference>
<feature type="domain" description="Laminin EGF-like" evidence="14">
    <location>
        <begin position="385"/>
        <end position="436"/>
    </location>
</feature>
<dbReference type="GO" id="GO:0007155">
    <property type="term" value="P:cell adhesion"/>
    <property type="evidence" value="ECO:0007669"/>
    <property type="project" value="UniProtKB-KW"/>
</dbReference>
<dbReference type="SUPFAM" id="SSF57196">
    <property type="entry name" value="EGF/Laminin"/>
    <property type="match status" value="11"/>
</dbReference>
<dbReference type="PROSITE" id="PS51117">
    <property type="entry name" value="LAMININ_NTER"/>
    <property type="match status" value="1"/>
</dbReference>
<keyword evidence="7" id="KW-0130">Cell adhesion</keyword>
<dbReference type="PROSITE" id="PS50027">
    <property type="entry name" value="EGF_LAM_2"/>
    <property type="match status" value="10"/>
</dbReference>
<feature type="coiled-coil region" evidence="13">
    <location>
        <begin position="1170"/>
        <end position="1225"/>
    </location>
</feature>
<dbReference type="InterPro" id="IPR000742">
    <property type="entry name" value="EGF"/>
</dbReference>
<dbReference type="InterPro" id="IPR056863">
    <property type="entry name" value="LMN_ATRN_NET-like_EGF"/>
</dbReference>
<dbReference type="GO" id="GO:0009888">
    <property type="term" value="P:tissue development"/>
    <property type="evidence" value="ECO:0007669"/>
    <property type="project" value="TreeGrafter"/>
</dbReference>
<dbReference type="Pfam" id="PF24999">
    <property type="entry name" value="LAMB4"/>
    <property type="match status" value="1"/>
</dbReference>
<keyword evidence="10" id="KW-0325">Glycoprotein</keyword>
<name>A0A3Q3W6A7_MOLML</name>
<dbReference type="PANTHER" id="PTHR10574:SF279">
    <property type="entry name" value="LAMININ SUBUNIT BETA 4"/>
    <property type="match status" value="1"/>
</dbReference>
<feature type="domain" description="Laminin EGF-like" evidence="14">
    <location>
        <begin position="783"/>
        <end position="828"/>
    </location>
</feature>
<dbReference type="InterPro" id="IPR013015">
    <property type="entry name" value="Laminin_IV_B"/>
</dbReference>
<evidence type="ECO:0008006" key="19">
    <source>
        <dbReference type="Google" id="ProtNLM"/>
    </source>
</evidence>
<feature type="disulfide bond" evidence="12">
    <location>
        <begin position="1092"/>
        <end position="1101"/>
    </location>
</feature>
<feature type="domain" description="Laminin EGF-like" evidence="14">
    <location>
        <begin position="323"/>
        <end position="376"/>
    </location>
</feature>
<feature type="disulfide bond" evidence="12">
    <location>
        <begin position="783"/>
        <end position="795"/>
    </location>
</feature>
<keyword evidence="11 12" id="KW-0424">Laminin EGF-like domain</keyword>
<dbReference type="FunFam" id="2.60.120.260:FF:000010">
    <property type="entry name" value="Laminin subunit beta 1"/>
    <property type="match status" value="1"/>
</dbReference>
<feature type="disulfide bond" evidence="12">
    <location>
        <begin position="353"/>
        <end position="362"/>
    </location>
</feature>
<dbReference type="Proteomes" id="UP000261620">
    <property type="component" value="Unplaced"/>
</dbReference>
<dbReference type="FunFam" id="2.10.25.10:FF:000145">
    <property type="entry name" value="Laminin subunit beta 1"/>
    <property type="match status" value="1"/>
</dbReference>
<dbReference type="Gene3D" id="2.10.25.10">
    <property type="entry name" value="Laminin"/>
    <property type="match status" value="10"/>
</dbReference>
<sequence>PAAQLQDLQDPRDPCPGGSCNPQLGDLMVGRGFQLSASSTCGLDGPQNYCIVGYLQEEQKCFTCDSRLPYNRYNNPNSHLIENVISTFEPERKMKWWQSENGVHQVSIRLDLEAVFQFSHLVLTFKQSFRPAAMLVERSKDFGRTWKVFRYFAEDCLLHFPSVSSQPADSIDDVICDSRYSGSEPSTDGEVVLKALDPVFEIENPYAPNIQLFTLTNIRVNFTRLFTLGDTLLGRKRRNPEDKYYYSLYNMVVRGSCFCNGHASQCTPVDQGRGDVFTQTGMVHGRCVCLHNTAGENCERCQDFHHDSPWRPGAANTADICRCNCHGHSDSCRFDAARFDATGGLSGGVCDNCRNGRTGPQCERCQPYFYRDPQRPAEDPHACRCDCDPAGSQGGGLCDALGGQCVCKENVEGQRCDRCKPGFFNLRRDDPYGCRCNVLGSVGSCDQLTGSCECDRLASGPLCDRCVQEGFWGLGNSLFRCSPCDCDIGGAHSTRCSPEDGQCHCLPNMVGRRCSDPAPGHFLPQLDYFLYEAELAAPLPKCEQYYRQQGYDFKFSNGRVVLVRGTARSARRRRQNQPLDPGHALQIIPRQRTAGQPVTWTGQGLVRVLDGAGLRFTVDNLPSSMDYQLAIRYEPEGATLDSPVCLNAGGRYFVDIIFNKQPDGTSSSHILIDSMGLIPRIDSVQDFCSQSDLDSFRRFRCIGLAAELSREETLPEVCEDLIKSTSSRIHKGAVACRCNVVGSLGPSCSKLGGICECKPNVIGRCCDSCAPLTFGFGPDGCKCECDPRGSVSELCDQVRGQCACRSEVTGRRCDRCQAGFWSFPLCRPCECNGLSAECDEDTGACRTCREHSTGPNCDCEEGYYGDPVSRQPCEPCLCPNVLSSGRFYATSPRCDRCSPGFYGNLALPGASCEVCPCNNNIDPDDRNACDSVTGACLRCLHKTTGPRCQDCKLGYYGNALQQDCKECSCDRRGTEVTQCPLGSPCFCDSRTGQCPCRTGVVGVLCDECEDRYWNLDGVSGCQPCSCDPTNSFSDVCNKVTGQCPCRSEFGGRQCDECGENHFGNPDLQCVCDCNMEGTQRPSCDPETGECMCRIGVTGIFCDECAPGYDSDFPACKECHPCASLLAKDVTDVERASQVLRTIIPGLGNIKDAINTSRFVIEPSPLLDKKIEDIRQEFQKLLKSLMKLLAEIKKLHKAVMSDAKRVENTNKTLENSKDTRQEAERKLSTCCGSEELAALEKKVKELTVADLNRKICGGTGVNECSGCGGALCVLDQGQRKCGGPNCDGVVPVSQNASETAERFQINNAKQATQDTKRQAEDLQDRLNTTMDAFEREKNKTKELIQRAKDYLLEMVPPEDIEKMARAVLDIQLPRSPDQIRAMIDDINNLLSNISNFQSNLKNLGESAKTAQDLTETTLMNRRPEDLQNAIEALKNKTEQNTKMARDAREAADAALQSTTQELDNVTKLFELLKQKNANQTVHDEAKERLKSIVEQVEEMKKQLENKLKQIE</sequence>
<feature type="disulfide bond" evidence="12">
    <location>
        <begin position="804"/>
        <end position="813"/>
    </location>
</feature>
<dbReference type="InterPro" id="IPR050440">
    <property type="entry name" value="Laminin/Netrin_ECM"/>
</dbReference>
<protein>
    <recommendedName>
        <fullName evidence="19">Laminin, beta 2-like</fullName>
    </recommendedName>
</protein>
<feature type="disulfide bond" evidence="12">
    <location>
        <begin position="1104"/>
        <end position="1118"/>
    </location>
</feature>
<proteinExistence type="predicted"/>
<evidence type="ECO:0000259" key="15">
    <source>
        <dbReference type="PROSITE" id="PS51116"/>
    </source>
</evidence>
<feature type="disulfide bond" evidence="12">
    <location>
        <begin position="1045"/>
        <end position="1054"/>
    </location>
</feature>
<feature type="coiled-coil region" evidence="13">
    <location>
        <begin position="1385"/>
        <end position="1508"/>
    </location>
</feature>
<evidence type="ECO:0000256" key="9">
    <source>
        <dbReference type="ARBA" id="ARBA00023157"/>
    </source>
</evidence>
<evidence type="ECO:0000256" key="1">
    <source>
        <dbReference type="ARBA" id="ARBA00004302"/>
    </source>
</evidence>
<keyword evidence="4" id="KW-0732">Signal</keyword>
<feature type="domain" description="Laminin N-terminal" evidence="16">
    <location>
        <begin position="16"/>
        <end position="256"/>
    </location>
</feature>
<reference evidence="17" key="1">
    <citation type="submission" date="2025-08" db="UniProtKB">
        <authorList>
            <consortium name="Ensembl"/>
        </authorList>
    </citation>
    <scope>IDENTIFICATION</scope>
</reference>
<dbReference type="SMART" id="SM00136">
    <property type="entry name" value="LamNT"/>
    <property type="match status" value="1"/>
</dbReference>
<evidence type="ECO:0000259" key="16">
    <source>
        <dbReference type="PROSITE" id="PS51117"/>
    </source>
</evidence>
<keyword evidence="9 12" id="KW-1015">Disulfide bond</keyword>
<evidence type="ECO:0000256" key="8">
    <source>
        <dbReference type="ARBA" id="ARBA00023054"/>
    </source>
</evidence>